<sequence>MKVGCILLSLILLSIFLQISVAVICGRVKGACVTYQCSNNNSLNANGFPNNIIAVGVGCSTHFFQDCAEFVKEIDFIKNHNKNNIEYFNGYAQRFEHFEKIVKDNGHFKLGEVIWNSADGTTHRLDASGAEIKNDPNSTESNTQNNAINIISIFVLIFYVFIC</sequence>
<keyword evidence="1" id="KW-0472">Membrane</keyword>
<evidence type="ECO:0000313" key="3">
    <source>
        <dbReference type="Proteomes" id="UP000887578"/>
    </source>
</evidence>
<protein>
    <submittedName>
        <fullName evidence="4">Uncharacterized protein</fullName>
    </submittedName>
</protein>
<feature type="chain" id="PRO_5036926518" evidence="2">
    <location>
        <begin position="23"/>
        <end position="163"/>
    </location>
</feature>
<dbReference type="WBParaSite" id="PDA_v2.g18115.t1">
    <property type="protein sequence ID" value="PDA_v2.g18115.t1"/>
    <property type="gene ID" value="PDA_v2.g18115"/>
</dbReference>
<feature type="transmembrane region" description="Helical" evidence="1">
    <location>
        <begin position="146"/>
        <end position="162"/>
    </location>
</feature>
<evidence type="ECO:0000256" key="1">
    <source>
        <dbReference type="SAM" id="Phobius"/>
    </source>
</evidence>
<accession>A0A914PIC6</accession>
<evidence type="ECO:0000313" key="4">
    <source>
        <dbReference type="WBParaSite" id="PDA_v2.g18115.t1"/>
    </source>
</evidence>
<dbReference type="AlphaFoldDB" id="A0A914PIC6"/>
<evidence type="ECO:0000256" key="2">
    <source>
        <dbReference type="SAM" id="SignalP"/>
    </source>
</evidence>
<keyword evidence="3" id="KW-1185">Reference proteome</keyword>
<proteinExistence type="predicted"/>
<keyword evidence="2" id="KW-0732">Signal</keyword>
<organism evidence="3 4">
    <name type="scientific">Panagrolaimus davidi</name>
    <dbReference type="NCBI Taxonomy" id="227884"/>
    <lineage>
        <taxon>Eukaryota</taxon>
        <taxon>Metazoa</taxon>
        <taxon>Ecdysozoa</taxon>
        <taxon>Nematoda</taxon>
        <taxon>Chromadorea</taxon>
        <taxon>Rhabditida</taxon>
        <taxon>Tylenchina</taxon>
        <taxon>Panagrolaimomorpha</taxon>
        <taxon>Panagrolaimoidea</taxon>
        <taxon>Panagrolaimidae</taxon>
        <taxon>Panagrolaimus</taxon>
    </lineage>
</organism>
<dbReference type="Proteomes" id="UP000887578">
    <property type="component" value="Unplaced"/>
</dbReference>
<keyword evidence="1" id="KW-1133">Transmembrane helix</keyword>
<name>A0A914PIC6_9BILA</name>
<feature type="signal peptide" evidence="2">
    <location>
        <begin position="1"/>
        <end position="22"/>
    </location>
</feature>
<reference evidence="4" key="1">
    <citation type="submission" date="2022-11" db="UniProtKB">
        <authorList>
            <consortium name="WormBaseParasite"/>
        </authorList>
    </citation>
    <scope>IDENTIFICATION</scope>
</reference>
<keyword evidence="1" id="KW-0812">Transmembrane</keyword>